<feature type="domain" description="Nucleolar protein 58/56 N-terminal" evidence="1">
    <location>
        <begin position="6"/>
        <end position="62"/>
    </location>
</feature>
<comment type="caution">
    <text evidence="2">The sequence shown here is derived from an EMBL/GenBank/DDBJ whole genome shotgun (WGS) entry which is preliminary data.</text>
</comment>
<dbReference type="GO" id="GO:0031428">
    <property type="term" value="C:box C/D methylation guide snoRNP complex"/>
    <property type="evidence" value="ECO:0007669"/>
    <property type="project" value="InterPro"/>
</dbReference>
<gene>
    <name evidence="2" type="ORF">MtrunA17_Chr5g0397491</name>
</gene>
<dbReference type="GO" id="GO:0030515">
    <property type="term" value="F:snoRNA binding"/>
    <property type="evidence" value="ECO:0007669"/>
    <property type="project" value="InterPro"/>
</dbReference>
<dbReference type="InterPro" id="IPR045056">
    <property type="entry name" value="Nop56/Nop58"/>
</dbReference>
<evidence type="ECO:0000313" key="2">
    <source>
        <dbReference type="EMBL" id="RHN53589.1"/>
    </source>
</evidence>
<accession>A0A396HJT9</accession>
<proteinExistence type="predicted"/>
<reference evidence="3" key="1">
    <citation type="journal article" date="2018" name="Nat. Plants">
        <title>Whole-genome landscape of Medicago truncatula symbiotic genes.</title>
        <authorList>
            <person name="Pecrix Y."/>
            <person name="Staton S.E."/>
            <person name="Sallet E."/>
            <person name="Lelandais-Briere C."/>
            <person name="Moreau S."/>
            <person name="Carrere S."/>
            <person name="Blein T."/>
            <person name="Jardinaud M.F."/>
            <person name="Latrasse D."/>
            <person name="Zouine M."/>
            <person name="Zahm M."/>
            <person name="Kreplak J."/>
            <person name="Mayjonade B."/>
            <person name="Satge C."/>
            <person name="Perez M."/>
            <person name="Cauet S."/>
            <person name="Marande W."/>
            <person name="Chantry-Darmon C."/>
            <person name="Lopez-Roques C."/>
            <person name="Bouchez O."/>
            <person name="Berard A."/>
            <person name="Debelle F."/>
            <person name="Munos S."/>
            <person name="Bendahmane A."/>
            <person name="Berges H."/>
            <person name="Niebel A."/>
            <person name="Buitink J."/>
            <person name="Frugier F."/>
            <person name="Benhamed M."/>
            <person name="Crespi M."/>
            <person name="Gouzy J."/>
            <person name="Gamas P."/>
        </authorList>
    </citation>
    <scope>NUCLEOTIDE SEQUENCE [LARGE SCALE GENOMIC DNA]</scope>
    <source>
        <strain evidence="3">cv. Jemalong A17</strain>
    </source>
</reference>
<name>A0A396HJT9_MEDTR</name>
<dbReference type="Gramene" id="rna28513">
    <property type="protein sequence ID" value="RHN53589.1"/>
    <property type="gene ID" value="gene28513"/>
</dbReference>
<dbReference type="PANTHER" id="PTHR10894:SF1">
    <property type="entry name" value="NUCLEOLAR PROTEIN 58"/>
    <property type="match status" value="1"/>
</dbReference>
<sequence>MLCFLGFALFKLLDEGKLSQFQDLWEEFSSADAARKVVKLIAFSKFETISEATEEARFLIDGKASKGLRKFLRPHCDNETLCVTDAKLGCIIKEKLGPKIKCFHNNAVMELMRGIRYQLTELVTDLAVQDMPPMRLGLSGSLSIYKLKHSADKVYILLIV</sequence>
<protein>
    <recommendedName>
        <fullName evidence="1">Nucleolar protein 58/56 N-terminal domain-containing protein</fullName>
    </recommendedName>
</protein>
<dbReference type="PANTHER" id="PTHR10894">
    <property type="entry name" value="NUCLEOLAR PROTEIN 5 NUCLEOLAR PROTEIN NOP5 NOP58"/>
    <property type="match status" value="1"/>
</dbReference>
<dbReference type="Proteomes" id="UP000265566">
    <property type="component" value="Chromosome 5"/>
</dbReference>
<organism evidence="2 3">
    <name type="scientific">Medicago truncatula</name>
    <name type="common">Barrel medic</name>
    <name type="synonym">Medicago tribuloides</name>
    <dbReference type="NCBI Taxonomy" id="3880"/>
    <lineage>
        <taxon>Eukaryota</taxon>
        <taxon>Viridiplantae</taxon>
        <taxon>Streptophyta</taxon>
        <taxon>Embryophyta</taxon>
        <taxon>Tracheophyta</taxon>
        <taxon>Spermatophyta</taxon>
        <taxon>Magnoliopsida</taxon>
        <taxon>eudicotyledons</taxon>
        <taxon>Gunneridae</taxon>
        <taxon>Pentapetalae</taxon>
        <taxon>rosids</taxon>
        <taxon>fabids</taxon>
        <taxon>Fabales</taxon>
        <taxon>Fabaceae</taxon>
        <taxon>Papilionoideae</taxon>
        <taxon>50 kb inversion clade</taxon>
        <taxon>NPAAA clade</taxon>
        <taxon>Hologalegina</taxon>
        <taxon>IRL clade</taxon>
        <taxon>Trifolieae</taxon>
        <taxon>Medicago</taxon>
    </lineage>
</organism>
<evidence type="ECO:0000259" key="1">
    <source>
        <dbReference type="Pfam" id="PF08156"/>
    </source>
</evidence>
<dbReference type="EMBL" id="PSQE01000005">
    <property type="protein sequence ID" value="RHN53589.1"/>
    <property type="molecule type" value="Genomic_DNA"/>
</dbReference>
<dbReference type="InterPro" id="IPR012974">
    <property type="entry name" value="NOP58/56_N"/>
</dbReference>
<dbReference type="Pfam" id="PF08156">
    <property type="entry name" value="NOP5NT"/>
    <property type="match status" value="1"/>
</dbReference>
<evidence type="ECO:0000313" key="3">
    <source>
        <dbReference type="Proteomes" id="UP000265566"/>
    </source>
</evidence>
<dbReference type="AlphaFoldDB" id="A0A396HJT9"/>
<dbReference type="GO" id="GO:0032040">
    <property type="term" value="C:small-subunit processome"/>
    <property type="evidence" value="ECO:0007669"/>
    <property type="project" value="InterPro"/>
</dbReference>